<evidence type="ECO:0000313" key="3">
    <source>
        <dbReference type="Proteomes" id="UP000549913"/>
    </source>
</evidence>
<sequence length="236" mass="24913">MIALDHIAVWSENLYRTTIELSRLTGIGSADGGWFPGLGLGQKIISLGGGVYLEIESIVDHAMILERHPVALELERQTSAGDCFAGLCLRSDDLAEIESFARHRGVTLSSEIAGGKSLMVPGQKRGKAAHAPDFLNSWLIGKPNIYLVSDLASHSSVLEPQPGTGDVVGLGVTSLELGGSAEDLDDWLGALDPDELGVELRFNGLADGLYAVGFDSTAGPQEIRLSPITLPAAARL</sequence>
<dbReference type="EMBL" id="JACCBM010000001">
    <property type="protein sequence ID" value="NYD69685.1"/>
    <property type="molecule type" value="Genomic_DNA"/>
</dbReference>
<dbReference type="Pfam" id="PF13468">
    <property type="entry name" value="Glyoxalase_3"/>
    <property type="match status" value="1"/>
</dbReference>
<dbReference type="Proteomes" id="UP000549913">
    <property type="component" value="Unassembled WGS sequence"/>
</dbReference>
<proteinExistence type="predicted"/>
<protein>
    <recommendedName>
        <fullName evidence="1">Glyoxalase-like domain-containing protein</fullName>
    </recommendedName>
</protein>
<evidence type="ECO:0000313" key="2">
    <source>
        <dbReference type="EMBL" id="NYD69685.1"/>
    </source>
</evidence>
<accession>A0A852SKR1</accession>
<name>A0A852SKR1_9MICO</name>
<gene>
    <name evidence="2" type="ORF">BJ984_000843</name>
</gene>
<evidence type="ECO:0000259" key="1">
    <source>
        <dbReference type="Pfam" id="PF13468"/>
    </source>
</evidence>
<comment type="caution">
    <text evidence="2">The sequence shown here is derived from an EMBL/GenBank/DDBJ whole genome shotgun (WGS) entry which is preliminary data.</text>
</comment>
<dbReference type="Gene3D" id="3.10.180.10">
    <property type="entry name" value="2,3-Dihydroxybiphenyl 1,2-Dioxygenase, domain 1"/>
    <property type="match status" value="1"/>
</dbReference>
<dbReference type="InterPro" id="IPR029068">
    <property type="entry name" value="Glyas_Bleomycin-R_OHBP_Dase"/>
</dbReference>
<dbReference type="AlphaFoldDB" id="A0A852SKR1"/>
<reference evidence="2 3" key="1">
    <citation type="submission" date="2020-07" db="EMBL/GenBank/DDBJ databases">
        <title>Sequencing the genomes of 1000 actinobacteria strains.</title>
        <authorList>
            <person name="Klenk H.-P."/>
        </authorList>
    </citation>
    <scope>NUCLEOTIDE SEQUENCE [LARGE SCALE GENOMIC DNA]</scope>
    <source>
        <strain evidence="2 3">DSM 26474</strain>
    </source>
</reference>
<organism evidence="2 3">
    <name type="scientific">Herbiconiux flava</name>
    <dbReference type="NCBI Taxonomy" id="881268"/>
    <lineage>
        <taxon>Bacteria</taxon>
        <taxon>Bacillati</taxon>
        <taxon>Actinomycetota</taxon>
        <taxon>Actinomycetes</taxon>
        <taxon>Micrococcales</taxon>
        <taxon>Microbacteriaceae</taxon>
        <taxon>Herbiconiux</taxon>
    </lineage>
</organism>
<dbReference type="RefSeq" id="WP_179546967.1">
    <property type="nucleotide sequence ID" value="NZ_BSEW01000001.1"/>
</dbReference>
<dbReference type="InterPro" id="IPR025870">
    <property type="entry name" value="Glyoxalase-like_dom"/>
</dbReference>
<keyword evidence="3" id="KW-1185">Reference proteome</keyword>
<feature type="domain" description="Glyoxalase-like" evidence="1">
    <location>
        <begin position="4"/>
        <end position="110"/>
    </location>
</feature>